<comment type="caution">
    <text evidence="2">The sequence shown here is derived from an EMBL/GenBank/DDBJ whole genome shotgun (WGS) entry which is preliminary data.</text>
</comment>
<sequence length="115" mass="12914">MILARQAQVLNPESATLQPVYGMLDTGADRSFISNELANRLQLQDVDSKRLTISTFGSNMPIVKTCGITVLQMWDANGAPHTFMVTRIDKVTKSLQRNLICLEDKRFLCDNDLQL</sequence>
<keyword evidence="3" id="KW-1185">Reference proteome</keyword>
<feature type="domain" description="DUF1758" evidence="1">
    <location>
        <begin position="22"/>
        <end position="96"/>
    </location>
</feature>
<evidence type="ECO:0000313" key="3">
    <source>
        <dbReference type="Proteomes" id="UP000024635"/>
    </source>
</evidence>
<dbReference type="AlphaFoldDB" id="A0A016TN49"/>
<accession>A0A016TN49</accession>
<dbReference type="SUPFAM" id="SSF50630">
    <property type="entry name" value="Acid proteases"/>
    <property type="match status" value="1"/>
</dbReference>
<evidence type="ECO:0000313" key="2">
    <source>
        <dbReference type="EMBL" id="EYC03938.1"/>
    </source>
</evidence>
<dbReference type="InterPro" id="IPR001969">
    <property type="entry name" value="Aspartic_peptidase_AS"/>
</dbReference>
<protein>
    <recommendedName>
        <fullName evidence="1">DUF1758 domain-containing protein</fullName>
    </recommendedName>
</protein>
<dbReference type="Gene3D" id="2.40.70.10">
    <property type="entry name" value="Acid Proteases"/>
    <property type="match status" value="1"/>
</dbReference>
<dbReference type="Pfam" id="PF05585">
    <property type="entry name" value="DUF1758"/>
    <property type="match status" value="1"/>
</dbReference>
<name>A0A016TN49_9BILA</name>
<evidence type="ECO:0000259" key="1">
    <source>
        <dbReference type="Pfam" id="PF05585"/>
    </source>
</evidence>
<dbReference type="PROSITE" id="PS00141">
    <property type="entry name" value="ASP_PROTEASE"/>
    <property type="match status" value="1"/>
</dbReference>
<dbReference type="GO" id="GO:0004190">
    <property type="term" value="F:aspartic-type endopeptidase activity"/>
    <property type="evidence" value="ECO:0007669"/>
    <property type="project" value="InterPro"/>
</dbReference>
<proteinExistence type="predicted"/>
<dbReference type="GO" id="GO:0006508">
    <property type="term" value="P:proteolysis"/>
    <property type="evidence" value="ECO:0007669"/>
    <property type="project" value="InterPro"/>
</dbReference>
<reference evidence="3" key="1">
    <citation type="journal article" date="2015" name="Nat. Genet.">
        <title>The genome and transcriptome of the zoonotic hookworm Ancylostoma ceylanicum identify infection-specific gene families.</title>
        <authorList>
            <person name="Schwarz E.M."/>
            <person name="Hu Y."/>
            <person name="Antoshechkin I."/>
            <person name="Miller M.M."/>
            <person name="Sternberg P.W."/>
            <person name="Aroian R.V."/>
        </authorList>
    </citation>
    <scope>NUCLEOTIDE SEQUENCE</scope>
    <source>
        <strain evidence="3">HY135</strain>
    </source>
</reference>
<dbReference type="EMBL" id="JARK01001427">
    <property type="protein sequence ID" value="EYC03938.1"/>
    <property type="molecule type" value="Genomic_DNA"/>
</dbReference>
<gene>
    <name evidence="2" type="primary">Acey_s0091.g2511</name>
    <name evidence="2" type="ORF">Y032_0091g2511</name>
</gene>
<dbReference type="OrthoDB" id="5851913at2759"/>
<organism evidence="2 3">
    <name type="scientific">Ancylostoma ceylanicum</name>
    <dbReference type="NCBI Taxonomy" id="53326"/>
    <lineage>
        <taxon>Eukaryota</taxon>
        <taxon>Metazoa</taxon>
        <taxon>Ecdysozoa</taxon>
        <taxon>Nematoda</taxon>
        <taxon>Chromadorea</taxon>
        <taxon>Rhabditida</taxon>
        <taxon>Rhabditina</taxon>
        <taxon>Rhabditomorpha</taxon>
        <taxon>Strongyloidea</taxon>
        <taxon>Ancylostomatidae</taxon>
        <taxon>Ancylostomatinae</taxon>
        <taxon>Ancylostoma</taxon>
    </lineage>
</organism>
<dbReference type="Proteomes" id="UP000024635">
    <property type="component" value="Unassembled WGS sequence"/>
</dbReference>
<dbReference type="InterPro" id="IPR021109">
    <property type="entry name" value="Peptidase_aspartic_dom_sf"/>
</dbReference>
<dbReference type="InterPro" id="IPR008737">
    <property type="entry name" value="DUF1758"/>
</dbReference>